<keyword evidence="1" id="KW-0472">Membrane</keyword>
<reference evidence="2" key="1">
    <citation type="journal article" date="2023" name="Front. Mar. Sci.">
        <title>A new Merluccius polli reference genome to investigate the effects of global change in West African waters.</title>
        <authorList>
            <person name="Mateo J.L."/>
            <person name="Blanco-Fernandez C."/>
            <person name="Garcia-Vazquez E."/>
            <person name="Machado-Schiaffino G."/>
        </authorList>
    </citation>
    <scope>NUCLEOTIDE SEQUENCE</scope>
    <source>
        <strain evidence="2">C29</strain>
        <tissue evidence="2">Fin</tissue>
    </source>
</reference>
<keyword evidence="1" id="KW-1133">Transmembrane helix</keyword>
<dbReference type="EMBL" id="JAOPHQ010004846">
    <property type="protein sequence ID" value="KAK0137857.1"/>
    <property type="molecule type" value="Genomic_DNA"/>
</dbReference>
<name>A0AA47NVQ3_MERPO</name>
<evidence type="ECO:0000313" key="3">
    <source>
        <dbReference type="Proteomes" id="UP001174136"/>
    </source>
</evidence>
<evidence type="ECO:0000313" key="2">
    <source>
        <dbReference type="EMBL" id="KAK0137857.1"/>
    </source>
</evidence>
<proteinExistence type="predicted"/>
<keyword evidence="3" id="KW-1185">Reference proteome</keyword>
<organism evidence="2 3">
    <name type="scientific">Merluccius polli</name>
    <name type="common">Benguela hake</name>
    <name type="synonym">Merluccius cadenati</name>
    <dbReference type="NCBI Taxonomy" id="89951"/>
    <lineage>
        <taxon>Eukaryota</taxon>
        <taxon>Metazoa</taxon>
        <taxon>Chordata</taxon>
        <taxon>Craniata</taxon>
        <taxon>Vertebrata</taxon>
        <taxon>Euteleostomi</taxon>
        <taxon>Actinopterygii</taxon>
        <taxon>Neopterygii</taxon>
        <taxon>Teleostei</taxon>
        <taxon>Neoteleostei</taxon>
        <taxon>Acanthomorphata</taxon>
        <taxon>Zeiogadaria</taxon>
        <taxon>Gadariae</taxon>
        <taxon>Gadiformes</taxon>
        <taxon>Gadoidei</taxon>
        <taxon>Merlucciidae</taxon>
        <taxon>Merluccius</taxon>
    </lineage>
</organism>
<dbReference type="Proteomes" id="UP001174136">
    <property type="component" value="Unassembled WGS sequence"/>
</dbReference>
<gene>
    <name evidence="2" type="ORF">N1851_025939</name>
</gene>
<accession>A0AA47NVQ3</accession>
<keyword evidence="1" id="KW-0812">Transmembrane</keyword>
<protein>
    <submittedName>
        <fullName evidence="2">Uncharacterized protein</fullName>
    </submittedName>
</protein>
<evidence type="ECO:0000256" key="1">
    <source>
        <dbReference type="SAM" id="Phobius"/>
    </source>
</evidence>
<sequence>MIIDFRRKPYSVPPSLIDDQAVEVVHQYKYLGTIIDDKLTFDANTDAVCAKDHQRISFILLFIESVLTFSFICWFGSLTLKNRNQLGHIVKVCSKIAGLNLDELFLLFKSRPTKKAQSTHPLFAEYKLLPSARRYALPRCRTNRLKN</sequence>
<comment type="caution">
    <text evidence="2">The sequence shown here is derived from an EMBL/GenBank/DDBJ whole genome shotgun (WGS) entry which is preliminary data.</text>
</comment>
<dbReference type="AlphaFoldDB" id="A0AA47NVQ3"/>
<feature type="transmembrane region" description="Helical" evidence="1">
    <location>
        <begin position="58"/>
        <end position="77"/>
    </location>
</feature>